<reference evidence="1" key="1">
    <citation type="submission" date="2019-08" db="EMBL/GenBank/DDBJ databases">
        <authorList>
            <person name="Kucharzyk K."/>
            <person name="Murdoch R.W."/>
            <person name="Higgins S."/>
            <person name="Loffler F."/>
        </authorList>
    </citation>
    <scope>NUCLEOTIDE SEQUENCE</scope>
</reference>
<accession>A0A644Y5T6</accession>
<gene>
    <name evidence="1" type="ORF">SDC9_69779</name>
</gene>
<dbReference type="AlphaFoldDB" id="A0A644Y5T6"/>
<sequence length="157" mass="17398">MRAARGDHLGGRRDAIHVADGREQRGISRKAHHLGFHLEIFAGIAQHAHLAHLHRRHHGLDDGAHHLRDAALDLQDGRVLQRDVHHLGDVVELVDRALARRLADGVGVGVHMRLPSTLWKAPSSALIWLSMLASTRPISLSRMQDSLVSRPSPTMSR</sequence>
<protein>
    <submittedName>
        <fullName evidence="1">Uncharacterized protein</fullName>
    </submittedName>
</protein>
<dbReference type="EMBL" id="VSSQ01004001">
    <property type="protein sequence ID" value="MPM23308.1"/>
    <property type="molecule type" value="Genomic_DNA"/>
</dbReference>
<comment type="caution">
    <text evidence="1">The sequence shown here is derived from an EMBL/GenBank/DDBJ whole genome shotgun (WGS) entry which is preliminary data.</text>
</comment>
<evidence type="ECO:0000313" key="1">
    <source>
        <dbReference type="EMBL" id="MPM23308.1"/>
    </source>
</evidence>
<name>A0A644Y5T6_9ZZZZ</name>
<organism evidence="1">
    <name type="scientific">bioreactor metagenome</name>
    <dbReference type="NCBI Taxonomy" id="1076179"/>
    <lineage>
        <taxon>unclassified sequences</taxon>
        <taxon>metagenomes</taxon>
        <taxon>ecological metagenomes</taxon>
    </lineage>
</organism>
<proteinExistence type="predicted"/>